<dbReference type="InterPro" id="IPR002110">
    <property type="entry name" value="Ankyrin_rpt"/>
</dbReference>
<dbReference type="SUPFAM" id="SSF48403">
    <property type="entry name" value="Ankyrin repeat"/>
    <property type="match status" value="1"/>
</dbReference>
<feature type="compositionally biased region" description="Basic and acidic residues" evidence="4">
    <location>
        <begin position="1"/>
        <end position="15"/>
    </location>
</feature>
<feature type="compositionally biased region" description="Pro residues" evidence="4">
    <location>
        <begin position="128"/>
        <end position="139"/>
    </location>
</feature>
<sequence>MEPATDVRDGKENDARSSAAQAPSPSCRRPSPAASDGSGGARKRPALAGQPDASPLADPVRKRHRPGSPLSTSTSPANERETSAEAAARRQLAALSSPSGRRPGGGTAQAQEPSSSPAAPQAAANAAAPPPPPPPPPPAYWWLERLLQPLKRDAPDADLDPFSLLAGHPLLALACEGQAALLAKVLDNGGDVDAQDGRGLTALHLASGHARLACVKVLLEAGARQLPDRQGCTPRQLAEQAGHSDVLGMMRQHEEVQAELQRQAHEQQQRPAEEGGAAGEEGT</sequence>
<dbReference type="SMART" id="SM00248">
    <property type="entry name" value="ANK"/>
    <property type="match status" value="3"/>
</dbReference>
<keyword evidence="6" id="KW-1185">Reference proteome</keyword>
<evidence type="ECO:0000256" key="3">
    <source>
        <dbReference type="PROSITE-ProRule" id="PRU00023"/>
    </source>
</evidence>
<dbReference type="Proteomes" id="UP000239899">
    <property type="component" value="Unassembled WGS sequence"/>
</dbReference>
<organism evidence="5 6">
    <name type="scientific">Chlorella sorokiniana</name>
    <name type="common">Freshwater green alga</name>
    <dbReference type="NCBI Taxonomy" id="3076"/>
    <lineage>
        <taxon>Eukaryota</taxon>
        <taxon>Viridiplantae</taxon>
        <taxon>Chlorophyta</taxon>
        <taxon>core chlorophytes</taxon>
        <taxon>Trebouxiophyceae</taxon>
        <taxon>Chlorellales</taxon>
        <taxon>Chlorellaceae</taxon>
        <taxon>Chlorella clade</taxon>
        <taxon>Chlorella</taxon>
    </lineage>
</organism>
<evidence type="ECO:0000313" key="5">
    <source>
        <dbReference type="EMBL" id="PRW60077.1"/>
    </source>
</evidence>
<feature type="compositionally biased region" description="Low complexity" evidence="4">
    <location>
        <begin position="108"/>
        <end position="127"/>
    </location>
</feature>
<keyword evidence="1" id="KW-0677">Repeat</keyword>
<dbReference type="Pfam" id="PF12796">
    <property type="entry name" value="Ank_2"/>
    <property type="match status" value="1"/>
</dbReference>
<evidence type="ECO:0000256" key="2">
    <source>
        <dbReference type="ARBA" id="ARBA00023043"/>
    </source>
</evidence>
<dbReference type="PROSITE" id="PS50297">
    <property type="entry name" value="ANK_REP_REGION"/>
    <property type="match status" value="1"/>
</dbReference>
<dbReference type="Gene3D" id="1.25.40.20">
    <property type="entry name" value="Ankyrin repeat-containing domain"/>
    <property type="match status" value="1"/>
</dbReference>
<reference evidence="5 6" key="1">
    <citation type="journal article" date="2018" name="Plant J.">
        <title>Genome sequences of Chlorella sorokiniana UTEX 1602 and Micractinium conductrix SAG 241.80: implications to maltose excretion by a green alga.</title>
        <authorList>
            <person name="Arriola M.B."/>
            <person name="Velmurugan N."/>
            <person name="Zhang Y."/>
            <person name="Plunkett M.H."/>
            <person name="Hondzo H."/>
            <person name="Barney B.M."/>
        </authorList>
    </citation>
    <scope>NUCLEOTIDE SEQUENCE [LARGE SCALE GENOMIC DNA]</scope>
    <source>
        <strain evidence="6">UTEX 1602</strain>
    </source>
</reference>
<name>A0A2P6U185_CHLSO</name>
<proteinExistence type="predicted"/>
<dbReference type="AlphaFoldDB" id="A0A2P6U185"/>
<feature type="region of interest" description="Disordered" evidence="4">
    <location>
        <begin position="1"/>
        <end position="140"/>
    </location>
</feature>
<protein>
    <submittedName>
        <fullName evidence="5">D Chain Coupling Of Remote Alternating-access Transport Mechanisms For Protons And Substrates In The Multidrug Efflux Pump Acrb</fullName>
    </submittedName>
</protein>
<dbReference type="PROSITE" id="PS50088">
    <property type="entry name" value="ANK_REPEAT"/>
    <property type="match status" value="1"/>
</dbReference>
<evidence type="ECO:0000256" key="1">
    <source>
        <dbReference type="ARBA" id="ARBA00022737"/>
    </source>
</evidence>
<feature type="compositionally biased region" description="Low complexity" evidence="4">
    <location>
        <begin position="16"/>
        <end position="35"/>
    </location>
</feature>
<feature type="repeat" description="ANK" evidence="3">
    <location>
        <begin position="198"/>
        <end position="223"/>
    </location>
</feature>
<dbReference type="InterPro" id="IPR050776">
    <property type="entry name" value="Ank_Repeat/CDKN_Inhibitor"/>
</dbReference>
<feature type="compositionally biased region" description="Low complexity" evidence="4">
    <location>
        <begin position="84"/>
        <end position="101"/>
    </location>
</feature>
<dbReference type="OrthoDB" id="541596at2759"/>
<feature type="compositionally biased region" description="Basic and acidic residues" evidence="4">
    <location>
        <begin position="254"/>
        <end position="273"/>
    </location>
</feature>
<gene>
    <name evidence="5" type="ORF">C2E21_1504</name>
</gene>
<dbReference type="PANTHER" id="PTHR24201">
    <property type="entry name" value="ANK_REP_REGION DOMAIN-CONTAINING PROTEIN"/>
    <property type="match status" value="1"/>
</dbReference>
<feature type="region of interest" description="Disordered" evidence="4">
    <location>
        <begin position="254"/>
        <end position="283"/>
    </location>
</feature>
<dbReference type="InterPro" id="IPR036770">
    <property type="entry name" value="Ankyrin_rpt-contain_sf"/>
</dbReference>
<comment type="caution">
    <text evidence="5">The sequence shown here is derived from an EMBL/GenBank/DDBJ whole genome shotgun (WGS) entry which is preliminary data.</text>
</comment>
<evidence type="ECO:0000313" key="6">
    <source>
        <dbReference type="Proteomes" id="UP000239899"/>
    </source>
</evidence>
<dbReference type="EMBL" id="LHPG02000003">
    <property type="protein sequence ID" value="PRW60077.1"/>
    <property type="molecule type" value="Genomic_DNA"/>
</dbReference>
<keyword evidence="2 3" id="KW-0040">ANK repeat</keyword>
<accession>A0A2P6U185</accession>
<evidence type="ECO:0000256" key="4">
    <source>
        <dbReference type="SAM" id="MobiDB-lite"/>
    </source>
</evidence>